<evidence type="ECO:0008006" key="3">
    <source>
        <dbReference type="Google" id="ProtNLM"/>
    </source>
</evidence>
<organism evidence="1 2">
    <name type="scientific">Phragmitibacter flavus</name>
    <dbReference type="NCBI Taxonomy" id="2576071"/>
    <lineage>
        <taxon>Bacteria</taxon>
        <taxon>Pseudomonadati</taxon>
        <taxon>Verrucomicrobiota</taxon>
        <taxon>Verrucomicrobiia</taxon>
        <taxon>Verrucomicrobiales</taxon>
        <taxon>Verrucomicrobiaceae</taxon>
        <taxon>Phragmitibacter</taxon>
    </lineage>
</organism>
<comment type="caution">
    <text evidence="1">The sequence shown here is derived from an EMBL/GenBank/DDBJ whole genome shotgun (WGS) entry which is preliminary data.</text>
</comment>
<sequence length="427" mass="46682">MTLALLATPAHAVVFYYTHGKEGDGGLARIAVHDQTGQWQGHQTIEGPGLDQPKKLAITKDGGHAVVTSDESDRVWFYQLGGTPKFHKELQLGGETTDIALVDNKLMLTAGEGFFYWIDPKQATIERTWNSEEQMSPSGRKGEDILFLPDKQVALVSFQKDSKKGKHMGSRLLVFDPKPFTPRHDLSLPRNRPELHIAADLREQGPNPELIFVAPKSNTIALTLDLYGALAFADLDAALKGEWKNLEYVSTALDGAWGTSFPDRGMQFEAGGRERLLVSNASDNGGLVLVNLKERKITQTFPAQAGAEHPIWLPTAKKAVTVISGKVKARGSSGLSNEISGTSNELLVFDLAPLEAGGEATMETIEFEGPVTRVEPVSESSNQLLLLLVGAEGAQQWMVYDLATRSVKHREAPKGVVSRIEAWRPQR</sequence>
<dbReference type="SUPFAM" id="SSF75011">
    <property type="entry name" value="3-carboxy-cis,cis-mucoante lactonizing enzyme"/>
    <property type="match status" value="1"/>
</dbReference>
<dbReference type="Proteomes" id="UP000306196">
    <property type="component" value="Unassembled WGS sequence"/>
</dbReference>
<accession>A0A5R8KG62</accession>
<evidence type="ECO:0000313" key="1">
    <source>
        <dbReference type="EMBL" id="TLD71298.1"/>
    </source>
</evidence>
<proteinExistence type="predicted"/>
<reference evidence="1 2" key="1">
    <citation type="submission" date="2019-05" db="EMBL/GenBank/DDBJ databases">
        <title>Verrucobacter flavum gen. nov., sp. nov. a new member of the family Verrucomicrobiaceae.</title>
        <authorList>
            <person name="Szuroczki S."/>
            <person name="Abbaszade G."/>
            <person name="Szabo A."/>
            <person name="Felfoldi T."/>
            <person name="Schumann P."/>
            <person name="Boka K."/>
            <person name="Keki Z."/>
            <person name="Toumi M."/>
            <person name="Toth E."/>
        </authorList>
    </citation>
    <scope>NUCLEOTIDE SEQUENCE [LARGE SCALE GENOMIC DNA]</scope>
    <source>
        <strain evidence="1 2">MG-N-17</strain>
    </source>
</reference>
<name>A0A5R8KG62_9BACT</name>
<gene>
    <name evidence="1" type="ORF">FEM03_07140</name>
</gene>
<dbReference type="EMBL" id="VAUV01000005">
    <property type="protein sequence ID" value="TLD71298.1"/>
    <property type="molecule type" value="Genomic_DNA"/>
</dbReference>
<protein>
    <recommendedName>
        <fullName evidence="3">WD40 repeat domain-containing protein</fullName>
    </recommendedName>
</protein>
<keyword evidence="2" id="KW-1185">Reference proteome</keyword>
<evidence type="ECO:0000313" key="2">
    <source>
        <dbReference type="Proteomes" id="UP000306196"/>
    </source>
</evidence>
<dbReference type="AlphaFoldDB" id="A0A5R8KG62"/>
<dbReference type="RefSeq" id="WP_206170909.1">
    <property type="nucleotide sequence ID" value="NZ_VAUV01000005.1"/>
</dbReference>